<proteinExistence type="inferred from homology"/>
<evidence type="ECO:0000256" key="2">
    <source>
        <dbReference type="ARBA" id="ARBA00023015"/>
    </source>
</evidence>
<dbReference type="PANTHER" id="PTHR30346:SF0">
    <property type="entry name" value="HCA OPERON TRANSCRIPTIONAL ACTIVATOR HCAR"/>
    <property type="match status" value="1"/>
</dbReference>
<evidence type="ECO:0000256" key="1">
    <source>
        <dbReference type="ARBA" id="ARBA00009437"/>
    </source>
</evidence>
<accession>A0A7W7ZUX5</accession>
<dbReference type="GO" id="GO:0003677">
    <property type="term" value="F:DNA binding"/>
    <property type="evidence" value="ECO:0007669"/>
    <property type="project" value="UniProtKB-KW"/>
</dbReference>
<dbReference type="InterPro" id="IPR036390">
    <property type="entry name" value="WH_DNA-bd_sf"/>
</dbReference>
<keyword evidence="3 6" id="KW-0238">DNA-binding</keyword>
<dbReference type="InterPro" id="IPR000847">
    <property type="entry name" value="LysR_HTH_N"/>
</dbReference>
<reference evidence="6 7" key="1">
    <citation type="submission" date="2020-08" db="EMBL/GenBank/DDBJ databases">
        <title>Genomic Encyclopedia of Type Strains, Phase IV (KMG-V): Genome sequencing to study the core and pangenomes of soil and plant-associated prokaryotes.</title>
        <authorList>
            <person name="Whitman W."/>
        </authorList>
    </citation>
    <scope>NUCLEOTIDE SEQUENCE [LARGE SCALE GENOMIC DNA]</scope>
    <source>
        <strain evidence="6 7">X5P3</strain>
    </source>
</reference>
<dbReference type="Gene3D" id="1.10.10.10">
    <property type="entry name" value="Winged helix-like DNA-binding domain superfamily/Winged helix DNA-binding domain"/>
    <property type="match status" value="1"/>
</dbReference>
<dbReference type="GO" id="GO:0032993">
    <property type="term" value="C:protein-DNA complex"/>
    <property type="evidence" value="ECO:0007669"/>
    <property type="project" value="TreeGrafter"/>
</dbReference>
<dbReference type="PANTHER" id="PTHR30346">
    <property type="entry name" value="TRANSCRIPTIONAL DUAL REGULATOR HCAR-RELATED"/>
    <property type="match status" value="1"/>
</dbReference>
<dbReference type="PROSITE" id="PS50931">
    <property type="entry name" value="HTH_LYSR"/>
    <property type="match status" value="1"/>
</dbReference>
<gene>
    <name evidence="6" type="ORF">HDF15_005020</name>
</gene>
<comment type="similarity">
    <text evidence="1">Belongs to the LysR transcriptional regulatory family.</text>
</comment>
<comment type="caution">
    <text evidence="6">The sequence shown here is derived from an EMBL/GenBank/DDBJ whole genome shotgun (WGS) entry which is preliminary data.</text>
</comment>
<evidence type="ECO:0000313" key="7">
    <source>
        <dbReference type="Proteomes" id="UP000584867"/>
    </source>
</evidence>
<organism evidence="6 7">
    <name type="scientific">Granulicella mallensis</name>
    <dbReference type="NCBI Taxonomy" id="940614"/>
    <lineage>
        <taxon>Bacteria</taxon>
        <taxon>Pseudomonadati</taxon>
        <taxon>Acidobacteriota</taxon>
        <taxon>Terriglobia</taxon>
        <taxon>Terriglobales</taxon>
        <taxon>Acidobacteriaceae</taxon>
        <taxon>Granulicella</taxon>
    </lineage>
</organism>
<dbReference type="AlphaFoldDB" id="A0A7W7ZUX5"/>
<evidence type="ECO:0000313" key="6">
    <source>
        <dbReference type="EMBL" id="MBB5066639.1"/>
    </source>
</evidence>
<feature type="domain" description="HTH lysR-type" evidence="5">
    <location>
        <begin position="1"/>
        <end position="63"/>
    </location>
</feature>
<dbReference type="InterPro" id="IPR036388">
    <property type="entry name" value="WH-like_DNA-bd_sf"/>
</dbReference>
<dbReference type="Proteomes" id="UP000584867">
    <property type="component" value="Unassembled WGS sequence"/>
</dbReference>
<sequence length="143" mass="16334">MYEWAELRHFKYLLTILERQGFRAAAEELRTAQPNLSVQARQFQENASVRLFRKIKGGRIRPTETGVAFKVLARFLLETRDEVVDALIAIERGEVSSVRFGCTPLVDHSLFRSFCDLHKEILPVCPIRPTHGDTAHLAEEVVS</sequence>
<evidence type="ECO:0000256" key="3">
    <source>
        <dbReference type="ARBA" id="ARBA00023125"/>
    </source>
</evidence>
<name>A0A7W7ZUX5_9BACT</name>
<keyword evidence="4" id="KW-0804">Transcription</keyword>
<dbReference type="GO" id="GO:0003700">
    <property type="term" value="F:DNA-binding transcription factor activity"/>
    <property type="evidence" value="ECO:0007669"/>
    <property type="project" value="InterPro"/>
</dbReference>
<evidence type="ECO:0000259" key="5">
    <source>
        <dbReference type="PROSITE" id="PS50931"/>
    </source>
</evidence>
<evidence type="ECO:0000256" key="4">
    <source>
        <dbReference type="ARBA" id="ARBA00023163"/>
    </source>
</evidence>
<dbReference type="Pfam" id="PF00126">
    <property type="entry name" value="HTH_1"/>
    <property type="match status" value="1"/>
</dbReference>
<dbReference type="EMBL" id="JACHIO010000031">
    <property type="protein sequence ID" value="MBB5066639.1"/>
    <property type="molecule type" value="Genomic_DNA"/>
</dbReference>
<dbReference type="RefSeq" id="WP_260331322.1">
    <property type="nucleotide sequence ID" value="NZ_JACHIO010000031.1"/>
</dbReference>
<keyword evidence="2" id="KW-0805">Transcription regulation</keyword>
<dbReference type="SUPFAM" id="SSF46785">
    <property type="entry name" value="Winged helix' DNA-binding domain"/>
    <property type="match status" value="1"/>
</dbReference>
<protein>
    <submittedName>
        <fullName evidence="6">DNA-binding transcriptional LysR family regulator</fullName>
    </submittedName>
</protein>